<reference evidence="1 2" key="2">
    <citation type="journal article" date="2013" name="Stand. Genomic Sci.">
        <title>Complete genome sequence of Halorhodospira halophila SL1.</title>
        <authorList>
            <person name="Challacombe J.F."/>
            <person name="Majid S."/>
            <person name="Deole R."/>
            <person name="Brettin T.S."/>
            <person name="Bruce D."/>
            <person name="Delano S.F."/>
            <person name="Detter J.C."/>
            <person name="Gleasner C.D."/>
            <person name="Han C.S."/>
            <person name="Misra M."/>
            <person name="Reitenga K.G."/>
            <person name="Mikhailova N."/>
            <person name="Woyke T."/>
            <person name="Pitluck S."/>
            <person name="Nolan M."/>
            <person name="Land M.L."/>
            <person name="Saunders E."/>
            <person name="Tapia R."/>
            <person name="Lapidus A."/>
            <person name="Ivanova N."/>
            <person name="Hoff W.D."/>
        </authorList>
    </citation>
    <scope>NUCLEOTIDE SEQUENCE [LARGE SCALE GENOMIC DNA]</scope>
    <source>
        <strain evidence="2">DSM 244 / SL1</strain>
    </source>
</reference>
<protein>
    <submittedName>
        <fullName evidence="1">Uncharacterized protein</fullName>
    </submittedName>
</protein>
<proteinExistence type="predicted"/>
<name>A1WYQ9_HALHL</name>
<evidence type="ECO:0000313" key="1">
    <source>
        <dbReference type="EMBL" id="ABM62821.1"/>
    </source>
</evidence>
<dbReference type="Proteomes" id="UP000000647">
    <property type="component" value="Chromosome"/>
</dbReference>
<dbReference type="KEGG" id="hha:Hhal_2057"/>
<accession>A1WYQ9</accession>
<evidence type="ECO:0000313" key="2">
    <source>
        <dbReference type="Proteomes" id="UP000000647"/>
    </source>
</evidence>
<dbReference type="EMBL" id="CP000544">
    <property type="protein sequence ID" value="ABM62821.1"/>
    <property type="molecule type" value="Genomic_DNA"/>
</dbReference>
<dbReference type="AlphaFoldDB" id="A1WYQ9"/>
<organism evidence="1 2">
    <name type="scientific">Halorhodospira halophila (strain DSM 244 / SL1)</name>
    <name type="common">Ectothiorhodospira halophila (strain DSM 244 / SL1)</name>
    <dbReference type="NCBI Taxonomy" id="349124"/>
    <lineage>
        <taxon>Bacteria</taxon>
        <taxon>Pseudomonadati</taxon>
        <taxon>Pseudomonadota</taxon>
        <taxon>Gammaproteobacteria</taxon>
        <taxon>Chromatiales</taxon>
        <taxon>Ectothiorhodospiraceae</taxon>
        <taxon>Halorhodospira</taxon>
    </lineage>
</organism>
<dbReference type="STRING" id="349124.Hhal_2057"/>
<reference evidence="2" key="1">
    <citation type="submission" date="2006-12" db="EMBL/GenBank/DDBJ databases">
        <title>Complete sequence of Halorhodospira halophila SL1.</title>
        <authorList>
            <consortium name="US DOE Joint Genome Institute"/>
            <person name="Copeland A."/>
            <person name="Lucas S."/>
            <person name="Lapidus A."/>
            <person name="Barry K."/>
            <person name="Detter J.C."/>
            <person name="Glavina del Rio T."/>
            <person name="Hammon N."/>
            <person name="Israni S."/>
            <person name="Dalin E."/>
            <person name="Tice H."/>
            <person name="Pitluck S."/>
            <person name="Saunders E."/>
            <person name="Brettin T."/>
            <person name="Bruce D."/>
            <person name="Han C."/>
            <person name="Tapia R."/>
            <person name="Schmutz J."/>
            <person name="Larimer F."/>
            <person name="Land M."/>
            <person name="Hauser L."/>
            <person name="Kyrpides N."/>
            <person name="Mikhailova N."/>
            <person name="Hoff W."/>
            <person name="Richardson P."/>
        </authorList>
    </citation>
    <scope>NUCLEOTIDE SEQUENCE [LARGE SCALE GENOMIC DNA]</scope>
    <source>
        <strain evidence="2">DSM 244 / SL1</strain>
    </source>
</reference>
<gene>
    <name evidence="1" type="ordered locus">Hhal_2057</name>
</gene>
<dbReference type="RefSeq" id="WP_011814843.1">
    <property type="nucleotide sequence ID" value="NC_008789.1"/>
</dbReference>
<sequence>MAESMAPLEEVEAQLTRISHCIAEAVAAVCSDPGASPVLRAVFEELLRKSEATLNCVECQRLCCFRARVIELEQAADSARAAAIADEGAGEQTQERILAAHDALRDLKEVAQRGLRCCEALGACQRS</sequence>
<dbReference type="HOGENOM" id="CLU_1967480_0_0_6"/>
<keyword evidence="2" id="KW-1185">Reference proteome</keyword>